<dbReference type="Pfam" id="PF04617">
    <property type="entry name" value="Hox9_act"/>
    <property type="match status" value="1"/>
</dbReference>
<dbReference type="GO" id="GO:0005634">
    <property type="term" value="C:nucleus"/>
    <property type="evidence" value="ECO:0007669"/>
    <property type="project" value="UniProtKB-SubCell"/>
</dbReference>
<name>A0A8C1ESI5_CYPCA</name>
<reference evidence="14" key="2">
    <citation type="submission" date="2025-09" db="UniProtKB">
        <authorList>
            <consortium name="Ensembl"/>
        </authorList>
    </citation>
    <scope>IDENTIFICATION</scope>
</reference>
<evidence type="ECO:0000256" key="10">
    <source>
        <dbReference type="PIRNR" id="PIRNR037109"/>
    </source>
</evidence>
<dbReference type="PRINTS" id="PR00024">
    <property type="entry name" value="HOMEOBOX"/>
</dbReference>
<dbReference type="GO" id="GO:0006351">
    <property type="term" value="P:DNA-templated transcription"/>
    <property type="evidence" value="ECO:0007669"/>
    <property type="project" value="InterPro"/>
</dbReference>
<dbReference type="PROSITE" id="PS00027">
    <property type="entry name" value="HOMEOBOX_1"/>
    <property type="match status" value="1"/>
</dbReference>
<dbReference type="InterPro" id="IPR017970">
    <property type="entry name" value="Homeobox_CS"/>
</dbReference>
<evidence type="ECO:0000256" key="1">
    <source>
        <dbReference type="ARBA" id="ARBA00003263"/>
    </source>
</evidence>
<dbReference type="PANTHER" id="PTHR45970">
    <property type="entry name" value="AGAP004664-PA"/>
    <property type="match status" value="1"/>
</dbReference>
<evidence type="ECO:0000256" key="3">
    <source>
        <dbReference type="ARBA" id="ARBA00006317"/>
    </source>
</evidence>
<dbReference type="PIRSF" id="PIRSF037109">
    <property type="entry name" value="Homeobox_Hox9"/>
    <property type="match status" value="1"/>
</dbReference>
<dbReference type="GO" id="GO:0000978">
    <property type="term" value="F:RNA polymerase II cis-regulatory region sequence-specific DNA binding"/>
    <property type="evidence" value="ECO:0007669"/>
    <property type="project" value="TreeGrafter"/>
</dbReference>
<comment type="similarity">
    <text evidence="3 10">Belongs to the Abd-B homeobox family.</text>
</comment>
<dbReference type="CDD" id="cd00086">
    <property type="entry name" value="homeodomain"/>
    <property type="match status" value="1"/>
</dbReference>
<proteinExistence type="inferred from homology"/>
<dbReference type="PANTHER" id="PTHR45970:SF4">
    <property type="entry name" value="HOMEOBOX PROTEIN HOX-D9"/>
    <property type="match status" value="1"/>
</dbReference>
<feature type="compositionally biased region" description="Basic and acidic residues" evidence="13">
    <location>
        <begin position="166"/>
        <end position="177"/>
    </location>
</feature>
<dbReference type="PROSITE" id="PS50071">
    <property type="entry name" value="HOMEOBOX_2"/>
    <property type="match status" value="1"/>
</dbReference>
<keyword evidence="6 10" id="KW-0238">DNA-binding</keyword>
<dbReference type="GeneTree" id="ENSGT00940000161503"/>
<dbReference type="FunFam" id="1.10.10.60:FF:000018">
    <property type="entry name" value="Homeobox A10"/>
    <property type="match status" value="1"/>
</dbReference>
<evidence type="ECO:0000256" key="7">
    <source>
        <dbReference type="ARBA" id="ARBA00023155"/>
    </source>
</evidence>
<dbReference type="SUPFAM" id="SSF46689">
    <property type="entry name" value="Homeodomain-like"/>
    <property type="match status" value="1"/>
</dbReference>
<dbReference type="Ensembl" id="ENSCCRT00000088913.2">
    <property type="protein sequence ID" value="ENSCCRP00000081934.1"/>
    <property type="gene ID" value="ENSCCRG00000044522.2"/>
</dbReference>
<dbReference type="Proteomes" id="UP001108240">
    <property type="component" value="Unplaced"/>
</dbReference>
<sequence>MSTSSALSSYYVDSIMGHDTEDVYGARYVQGSHTVPSRPSGVGENADFSSCSFASKSAVFPASWTSVHQPSPAAVSGLYHPYVHQTHLSDNRYVRSWIEPVSSHISLSGLHSSSRHSGTKTESLPSKRTESAAFETETPVVPEFSCRAVSKSVDKATGETVANDISSHDEPKDEKQQQLDPSNPAANWIHARSTRKKRCPYTKYQTLELEKEFLYNMYLTRDRRYEVARILNLTERQVKIWFQNRRMKMKKMNRERSSKDP</sequence>
<evidence type="ECO:0000256" key="2">
    <source>
        <dbReference type="ARBA" id="ARBA00004123"/>
    </source>
</evidence>
<dbReference type="InterPro" id="IPR006711">
    <property type="entry name" value="Hox9_activation_N"/>
</dbReference>
<dbReference type="SMART" id="SM00389">
    <property type="entry name" value="HOX"/>
    <property type="match status" value="1"/>
</dbReference>
<evidence type="ECO:0000256" key="12">
    <source>
        <dbReference type="RuleBase" id="RU000682"/>
    </source>
</evidence>
<organism evidence="14 15">
    <name type="scientific">Cyprinus carpio carpio</name>
    <dbReference type="NCBI Taxonomy" id="630221"/>
    <lineage>
        <taxon>Eukaryota</taxon>
        <taxon>Metazoa</taxon>
        <taxon>Chordata</taxon>
        <taxon>Craniata</taxon>
        <taxon>Vertebrata</taxon>
        <taxon>Euteleostomi</taxon>
        <taxon>Actinopterygii</taxon>
        <taxon>Neopterygii</taxon>
        <taxon>Teleostei</taxon>
        <taxon>Ostariophysi</taxon>
        <taxon>Cypriniformes</taxon>
        <taxon>Cyprinidae</taxon>
        <taxon>Cyprininae</taxon>
        <taxon>Cyprinus</taxon>
    </lineage>
</organism>
<evidence type="ECO:0000256" key="8">
    <source>
        <dbReference type="ARBA" id="ARBA00023163"/>
    </source>
</evidence>
<dbReference type="Pfam" id="PF00046">
    <property type="entry name" value="Homeodomain"/>
    <property type="match status" value="1"/>
</dbReference>
<dbReference type="InterPro" id="IPR017112">
    <property type="entry name" value="HXA9/HXB9/HXC9"/>
</dbReference>
<comment type="function">
    <text evidence="1 10">Sequence-specific transcription factor which is part of a developmental regulatory system that provides cells with specific positional identities on the anterior-posterior axis.</text>
</comment>
<evidence type="ECO:0000313" key="15">
    <source>
        <dbReference type="Proteomes" id="UP001108240"/>
    </source>
</evidence>
<feature type="region of interest" description="Disordered" evidence="13">
    <location>
        <begin position="163"/>
        <end position="186"/>
    </location>
</feature>
<keyword evidence="8 10" id="KW-0804">Transcription</keyword>
<dbReference type="GO" id="GO:0048704">
    <property type="term" value="P:embryonic skeletal system morphogenesis"/>
    <property type="evidence" value="ECO:0007669"/>
    <property type="project" value="TreeGrafter"/>
</dbReference>
<dbReference type="GO" id="GO:0009952">
    <property type="term" value="P:anterior/posterior pattern specification"/>
    <property type="evidence" value="ECO:0007669"/>
    <property type="project" value="TreeGrafter"/>
</dbReference>
<evidence type="ECO:0000256" key="9">
    <source>
        <dbReference type="ARBA" id="ARBA00023242"/>
    </source>
</evidence>
<evidence type="ECO:0000256" key="11">
    <source>
        <dbReference type="PROSITE-ProRule" id="PRU00108"/>
    </source>
</evidence>
<keyword evidence="4 10" id="KW-0217">Developmental protein</keyword>
<dbReference type="OMA" id="MRSWMEP"/>
<evidence type="ECO:0000256" key="13">
    <source>
        <dbReference type="SAM" id="MobiDB-lite"/>
    </source>
</evidence>
<protein>
    <recommendedName>
        <fullName evidence="10">Homeobox protein</fullName>
    </recommendedName>
</protein>
<evidence type="ECO:0000256" key="6">
    <source>
        <dbReference type="ARBA" id="ARBA00023125"/>
    </source>
</evidence>
<reference evidence="14" key="1">
    <citation type="submission" date="2025-08" db="UniProtKB">
        <authorList>
            <consortium name="Ensembl"/>
        </authorList>
    </citation>
    <scope>IDENTIFICATION</scope>
</reference>
<dbReference type="Gene3D" id="1.10.10.60">
    <property type="entry name" value="Homeodomain-like"/>
    <property type="match status" value="1"/>
</dbReference>
<keyword evidence="15" id="KW-1185">Reference proteome</keyword>
<dbReference type="GO" id="GO:0000981">
    <property type="term" value="F:DNA-binding transcription factor activity, RNA polymerase II-specific"/>
    <property type="evidence" value="ECO:0007669"/>
    <property type="project" value="UniProtKB-UniRule"/>
</dbReference>
<evidence type="ECO:0000313" key="14">
    <source>
        <dbReference type="Ensembl" id="ENSCCRP00000081934.1"/>
    </source>
</evidence>
<comment type="subcellular location">
    <subcellularLocation>
        <location evidence="2 10 11 12">Nucleus</location>
    </subcellularLocation>
</comment>
<accession>A0A8C1ESI5</accession>
<keyword evidence="7 11" id="KW-0371">Homeobox</keyword>
<dbReference type="InterPro" id="IPR001356">
    <property type="entry name" value="HD"/>
</dbReference>
<dbReference type="InterPro" id="IPR009057">
    <property type="entry name" value="Homeodomain-like_sf"/>
</dbReference>
<dbReference type="AlphaFoldDB" id="A0A8C1ESI5"/>
<evidence type="ECO:0000256" key="5">
    <source>
        <dbReference type="ARBA" id="ARBA00023015"/>
    </source>
</evidence>
<dbReference type="InterPro" id="IPR020479">
    <property type="entry name" value="HD_metazoa"/>
</dbReference>
<evidence type="ECO:0000256" key="4">
    <source>
        <dbReference type="ARBA" id="ARBA00022473"/>
    </source>
</evidence>
<dbReference type="GO" id="GO:0009954">
    <property type="term" value="P:proximal/distal pattern formation"/>
    <property type="evidence" value="ECO:0007669"/>
    <property type="project" value="TreeGrafter"/>
</dbReference>
<keyword evidence="5 10" id="KW-0805">Transcription regulation</keyword>
<feature type="region of interest" description="Disordered" evidence="13">
    <location>
        <begin position="107"/>
        <end position="136"/>
    </location>
</feature>
<feature type="DNA-binding region" description="Homeobox" evidence="11">
    <location>
        <begin position="194"/>
        <end position="253"/>
    </location>
</feature>
<keyword evidence="9 10" id="KW-0539">Nucleus</keyword>